<protein>
    <submittedName>
        <fullName evidence="5">Uncharacterized protein</fullName>
    </submittedName>
</protein>
<reference evidence="5" key="1">
    <citation type="submission" date="2019-06" db="EMBL/GenBank/DDBJ databases">
        <authorList>
            <consortium name="Wellcome Sanger Institute Data Sharing"/>
        </authorList>
    </citation>
    <scope>NUCLEOTIDE SEQUENCE [LARGE SCALE GENOMIC DNA]</scope>
</reference>
<evidence type="ECO:0000256" key="2">
    <source>
        <dbReference type="ARBA" id="ARBA00007236"/>
    </source>
</evidence>
<dbReference type="GO" id="GO:0005576">
    <property type="term" value="C:extracellular region"/>
    <property type="evidence" value="ECO:0007669"/>
    <property type="project" value="UniProtKB-SubCell"/>
</dbReference>
<name>A0A667YEY8_9TELE</name>
<evidence type="ECO:0000256" key="4">
    <source>
        <dbReference type="ARBA" id="ARBA00022729"/>
    </source>
</evidence>
<reference evidence="5" key="2">
    <citation type="submission" date="2025-08" db="UniProtKB">
        <authorList>
            <consortium name="Ensembl"/>
        </authorList>
    </citation>
    <scope>IDENTIFICATION</scope>
</reference>
<dbReference type="Proteomes" id="UP000472263">
    <property type="component" value="Chromosome 3"/>
</dbReference>
<sequence length="116" mass="12784">MESPDSARLPQCLAKLCSEVMCLKCAQCVIYLFVSPSVDKNDSRIPQKISVAKCLYQGCIINQHENHDYNSVPINASLIVLLKSTCPHDPKKYQIKKEVVIITVGCTCAAPDSTDI</sequence>
<keyword evidence="6" id="KW-1185">Reference proteome</keyword>
<reference evidence="5" key="3">
    <citation type="submission" date="2025-09" db="UniProtKB">
        <authorList>
            <consortium name="Ensembl"/>
        </authorList>
    </citation>
    <scope>IDENTIFICATION</scope>
</reference>
<evidence type="ECO:0000313" key="6">
    <source>
        <dbReference type="Proteomes" id="UP000472263"/>
    </source>
</evidence>
<dbReference type="Ensembl" id="ENSMMDT00005020289.1">
    <property type="protein sequence ID" value="ENSMMDP00005019821.1"/>
    <property type="gene ID" value="ENSMMDG00005009793.1"/>
</dbReference>
<dbReference type="Gene3D" id="2.10.90.10">
    <property type="entry name" value="Cystine-knot cytokines"/>
    <property type="match status" value="1"/>
</dbReference>
<dbReference type="InterPro" id="IPR029034">
    <property type="entry name" value="Cystine-knot_cytokine"/>
</dbReference>
<dbReference type="GO" id="GO:0005125">
    <property type="term" value="F:cytokine activity"/>
    <property type="evidence" value="ECO:0007669"/>
    <property type="project" value="InterPro"/>
</dbReference>
<dbReference type="AlphaFoldDB" id="A0A667YEY8"/>
<dbReference type="Pfam" id="PF06083">
    <property type="entry name" value="IL17"/>
    <property type="match status" value="1"/>
</dbReference>
<dbReference type="GeneTree" id="ENSGT00990000205447"/>
<organism evidence="5 6">
    <name type="scientific">Myripristis murdjan</name>
    <name type="common">pinecone soldierfish</name>
    <dbReference type="NCBI Taxonomy" id="586833"/>
    <lineage>
        <taxon>Eukaryota</taxon>
        <taxon>Metazoa</taxon>
        <taxon>Chordata</taxon>
        <taxon>Craniata</taxon>
        <taxon>Vertebrata</taxon>
        <taxon>Euteleostomi</taxon>
        <taxon>Actinopterygii</taxon>
        <taxon>Neopterygii</taxon>
        <taxon>Teleostei</taxon>
        <taxon>Neoteleostei</taxon>
        <taxon>Acanthomorphata</taxon>
        <taxon>Holocentriformes</taxon>
        <taxon>Holocentridae</taxon>
        <taxon>Myripristis</taxon>
    </lineage>
</organism>
<dbReference type="SUPFAM" id="SSF57501">
    <property type="entry name" value="Cystine-knot cytokines"/>
    <property type="match status" value="1"/>
</dbReference>
<keyword evidence="4" id="KW-0732">Signal</keyword>
<dbReference type="InParanoid" id="A0A667YEY8"/>
<proteinExistence type="inferred from homology"/>
<evidence type="ECO:0000256" key="1">
    <source>
        <dbReference type="ARBA" id="ARBA00004613"/>
    </source>
</evidence>
<keyword evidence="3" id="KW-0964">Secreted</keyword>
<comment type="similarity">
    <text evidence="2">Belongs to the IL-17 family.</text>
</comment>
<dbReference type="InterPro" id="IPR010345">
    <property type="entry name" value="IL-17_fam"/>
</dbReference>
<comment type="subcellular location">
    <subcellularLocation>
        <location evidence="1">Secreted</location>
    </subcellularLocation>
</comment>
<accession>A0A667YEY8</accession>
<evidence type="ECO:0000256" key="3">
    <source>
        <dbReference type="ARBA" id="ARBA00022525"/>
    </source>
</evidence>
<evidence type="ECO:0000313" key="5">
    <source>
        <dbReference type="Ensembl" id="ENSMMDP00005019821.1"/>
    </source>
</evidence>